<keyword evidence="3" id="KW-1185">Reference proteome</keyword>
<evidence type="ECO:0000313" key="3">
    <source>
        <dbReference type="Proteomes" id="UP000315295"/>
    </source>
</evidence>
<dbReference type="EMBL" id="VIEB01000899">
    <property type="protein sequence ID" value="TQD78638.1"/>
    <property type="molecule type" value="Genomic_DNA"/>
</dbReference>
<feature type="region of interest" description="Disordered" evidence="1">
    <location>
        <begin position="1"/>
        <end position="20"/>
    </location>
</feature>
<proteinExistence type="predicted"/>
<organism evidence="2 3">
    <name type="scientific">Malus baccata</name>
    <name type="common">Siberian crab apple</name>
    <name type="synonym">Pyrus baccata</name>
    <dbReference type="NCBI Taxonomy" id="106549"/>
    <lineage>
        <taxon>Eukaryota</taxon>
        <taxon>Viridiplantae</taxon>
        <taxon>Streptophyta</taxon>
        <taxon>Embryophyta</taxon>
        <taxon>Tracheophyta</taxon>
        <taxon>Spermatophyta</taxon>
        <taxon>Magnoliopsida</taxon>
        <taxon>eudicotyledons</taxon>
        <taxon>Gunneridae</taxon>
        <taxon>Pentapetalae</taxon>
        <taxon>rosids</taxon>
        <taxon>fabids</taxon>
        <taxon>Rosales</taxon>
        <taxon>Rosaceae</taxon>
        <taxon>Amygdaloideae</taxon>
        <taxon>Maleae</taxon>
        <taxon>Malus</taxon>
    </lineage>
</organism>
<reference evidence="2 3" key="1">
    <citation type="journal article" date="2019" name="G3 (Bethesda)">
        <title>Sequencing of a Wild Apple (Malus baccata) Genome Unravels the Differences Between Cultivated and Wild Apple Species Regarding Disease Resistance and Cold Tolerance.</title>
        <authorList>
            <person name="Chen X."/>
        </authorList>
    </citation>
    <scope>NUCLEOTIDE SEQUENCE [LARGE SCALE GENOMIC DNA]</scope>
    <source>
        <strain evidence="3">cv. Shandingzi</strain>
        <tissue evidence="2">Leaves</tissue>
    </source>
</reference>
<evidence type="ECO:0000256" key="1">
    <source>
        <dbReference type="SAM" id="MobiDB-lite"/>
    </source>
</evidence>
<protein>
    <submittedName>
        <fullName evidence="2">Uncharacterized protein</fullName>
    </submittedName>
</protein>
<accession>A0A540KWP6</accession>
<evidence type="ECO:0000313" key="2">
    <source>
        <dbReference type="EMBL" id="TQD78638.1"/>
    </source>
</evidence>
<sequence length="64" mass="7256">MEEKTVRSSVSRSVDGKRRPASKLLSFEIRYSYSPFGQNQAKGRVKDGLDVHDFGALEIQPERT</sequence>
<gene>
    <name evidence="2" type="ORF">C1H46_035876</name>
</gene>
<comment type="caution">
    <text evidence="2">The sequence shown here is derived from an EMBL/GenBank/DDBJ whole genome shotgun (WGS) entry which is preliminary data.</text>
</comment>
<dbReference type="AlphaFoldDB" id="A0A540KWP6"/>
<dbReference type="Proteomes" id="UP000315295">
    <property type="component" value="Unassembled WGS sequence"/>
</dbReference>
<name>A0A540KWP6_MALBA</name>